<evidence type="ECO:0000256" key="8">
    <source>
        <dbReference type="ARBA" id="ARBA00022840"/>
    </source>
</evidence>
<evidence type="ECO:0000256" key="3">
    <source>
        <dbReference type="ARBA" id="ARBA00012154"/>
    </source>
</evidence>
<keyword evidence="11" id="KW-0963">Cytoplasm</keyword>
<keyword evidence="13" id="KW-1185">Reference proteome</keyword>
<comment type="subcellular location">
    <subcellularLocation>
        <location evidence="11">Cytoplasm</location>
    </subcellularLocation>
</comment>
<dbReference type="InterPro" id="IPR023000">
    <property type="entry name" value="Shikimate_kinase_CS"/>
</dbReference>
<evidence type="ECO:0000256" key="11">
    <source>
        <dbReference type="HAMAP-Rule" id="MF_00109"/>
    </source>
</evidence>
<reference evidence="12 13" key="1">
    <citation type="submission" date="2018-03" db="EMBL/GenBank/DDBJ databases">
        <title>The draft genome of Sphingosinicella sp. GL-C-18.</title>
        <authorList>
            <person name="Liu L."/>
            <person name="Li L."/>
            <person name="Liang L."/>
            <person name="Zhang X."/>
            <person name="Wang T."/>
        </authorList>
    </citation>
    <scope>NUCLEOTIDE SEQUENCE [LARGE SCALE GENOMIC DNA]</scope>
    <source>
        <strain evidence="12 13">GL-C-18</strain>
    </source>
</reference>
<dbReference type="GO" id="GO:0008652">
    <property type="term" value="P:amino acid biosynthetic process"/>
    <property type="evidence" value="ECO:0007669"/>
    <property type="project" value="UniProtKB-KW"/>
</dbReference>
<keyword evidence="4 11" id="KW-0028">Amino-acid biosynthesis</keyword>
<keyword evidence="6 11" id="KW-0547">Nucleotide-binding</keyword>
<keyword evidence="9 11" id="KW-0057">Aromatic amino acid biosynthesis</keyword>
<feature type="binding site" evidence="11">
    <location>
        <position position="125"/>
    </location>
    <ligand>
        <name>ATP</name>
        <dbReference type="ChEBI" id="CHEBI:30616"/>
    </ligand>
</feature>
<comment type="function">
    <text evidence="11">Catalyzes the specific phosphorylation of the 3-hydroxyl group of shikimic acid using ATP as a cosubstrate.</text>
</comment>
<dbReference type="GO" id="GO:0005829">
    <property type="term" value="C:cytosol"/>
    <property type="evidence" value="ECO:0007669"/>
    <property type="project" value="TreeGrafter"/>
</dbReference>
<dbReference type="SUPFAM" id="SSF52540">
    <property type="entry name" value="P-loop containing nucleoside triphosphate hydrolases"/>
    <property type="match status" value="1"/>
</dbReference>
<dbReference type="InterPro" id="IPR027417">
    <property type="entry name" value="P-loop_NTPase"/>
</dbReference>
<dbReference type="GO" id="GO:0005524">
    <property type="term" value="F:ATP binding"/>
    <property type="evidence" value="ECO:0007669"/>
    <property type="project" value="UniProtKB-UniRule"/>
</dbReference>
<feature type="binding site" evidence="11">
    <location>
        <position position="41"/>
    </location>
    <ligand>
        <name>substrate</name>
    </ligand>
</feature>
<dbReference type="GO" id="GO:0000287">
    <property type="term" value="F:magnesium ion binding"/>
    <property type="evidence" value="ECO:0007669"/>
    <property type="project" value="UniProtKB-UniRule"/>
</dbReference>
<dbReference type="PRINTS" id="PR01100">
    <property type="entry name" value="SHIKIMTKNASE"/>
</dbReference>
<comment type="caution">
    <text evidence="12">The sequence shown here is derived from an EMBL/GenBank/DDBJ whole genome shotgun (WGS) entry which is preliminary data.</text>
</comment>
<dbReference type="InterPro" id="IPR000623">
    <property type="entry name" value="Shikimate_kinase/TSH1"/>
</dbReference>
<dbReference type="Pfam" id="PF01202">
    <property type="entry name" value="SKI"/>
    <property type="match status" value="1"/>
</dbReference>
<feature type="binding site" evidence="11">
    <location>
        <begin position="19"/>
        <end position="24"/>
    </location>
    <ligand>
        <name>ATP</name>
        <dbReference type="ChEBI" id="CHEBI:30616"/>
    </ligand>
</feature>
<evidence type="ECO:0000256" key="5">
    <source>
        <dbReference type="ARBA" id="ARBA00022679"/>
    </source>
</evidence>
<comment type="caution">
    <text evidence="11">Lacks conserved residue(s) required for the propagation of feature annotation.</text>
</comment>
<comment type="subunit">
    <text evidence="11">Monomer.</text>
</comment>
<evidence type="ECO:0000256" key="4">
    <source>
        <dbReference type="ARBA" id="ARBA00022605"/>
    </source>
</evidence>
<dbReference type="Proteomes" id="UP000241167">
    <property type="component" value="Unassembled WGS sequence"/>
</dbReference>
<evidence type="ECO:0000256" key="10">
    <source>
        <dbReference type="ARBA" id="ARBA00048567"/>
    </source>
</evidence>
<proteinExistence type="inferred from homology"/>
<comment type="catalytic activity">
    <reaction evidence="10 11">
        <text>shikimate + ATP = 3-phosphoshikimate + ADP + H(+)</text>
        <dbReference type="Rhea" id="RHEA:13121"/>
        <dbReference type="ChEBI" id="CHEBI:15378"/>
        <dbReference type="ChEBI" id="CHEBI:30616"/>
        <dbReference type="ChEBI" id="CHEBI:36208"/>
        <dbReference type="ChEBI" id="CHEBI:145989"/>
        <dbReference type="ChEBI" id="CHEBI:456216"/>
        <dbReference type="EC" id="2.7.1.71"/>
    </reaction>
</comment>
<dbReference type="Gene3D" id="3.40.50.300">
    <property type="entry name" value="P-loop containing nucleotide triphosphate hydrolases"/>
    <property type="match status" value="1"/>
</dbReference>
<dbReference type="InterPro" id="IPR031322">
    <property type="entry name" value="Shikimate/glucono_kinase"/>
</dbReference>
<dbReference type="UniPathway" id="UPA00053">
    <property type="reaction ID" value="UER00088"/>
</dbReference>
<dbReference type="GO" id="GO:0009423">
    <property type="term" value="P:chorismate biosynthetic process"/>
    <property type="evidence" value="ECO:0007669"/>
    <property type="project" value="UniProtKB-UniRule"/>
</dbReference>
<evidence type="ECO:0000313" key="13">
    <source>
        <dbReference type="Proteomes" id="UP000241167"/>
    </source>
</evidence>
<comment type="pathway">
    <text evidence="1 11">Metabolic intermediate biosynthesis; chorismate biosynthesis; chorismate from D-erythrose 4-phosphate and phosphoenolpyruvate: step 5/7.</text>
</comment>
<comment type="similarity">
    <text evidence="2 11">Belongs to the shikimate kinase family.</text>
</comment>
<keyword evidence="5 11" id="KW-0808">Transferase</keyword>
<keyword evidence="11" id="KW-0460">Magnesium</keyword>
<dbReference type="PROSITE" id="PS01128">
    <property type="entry name" value="SHIKIMATE_KINASE"/>
    <property type="match status" value="1"/>
</dbReference>
<protein>
    <recommendedName>
        <fullName evidence="3 11">Shikimate kinase</fullName>
        <shortName evidence="11">SK</shortName>
        <ecNumber evidence="3 11">2.7.1.71</ecNumber>
    </recommendedName>
</protein>
<dbReference type="CDD" id="cd00464">
    <property type="entry name" value="SK"/>
    <property type="match status" value="1"/>
</dbReference>
<sequence>MPDTLPRPDRCIVLVGLMGAGKSTVGKRLAKRLNLAFVDSDEEIERAADRTISEIFERFGEASFRDGERRVIARLVGGPPKVIATGGGAFMDPRTRSLILDRGIAVWLDADIATLVDRVARRDNRPLLSGKDPGEVLERLAAVRNPVYAQAHLRIRSQAMPHERTVERIIEALVEREGGR</sequence>
<name>A0A2P7QPU9_9SPHN</name>
<dbReference type="PANTHER" id="PTHR21087">
    <property type="entry name" value="SHIKIMATE KINASE"/>
    <property type="match status" value="1"/>
</dbReference>
<gene>
    <name evidence="11" type="primary">aroK</name>
    <name evidence="12" type="ORF">C7I55_14200</name>
</gene>
<dbReference type="EC" id="2.7.1.71" evidence="3 11"/>
<accession>A0A2P7QPU9</accession>
<dbReference type="GO" id="GO:0009073">
    <property type="term" value="P:aromatic amino acid family biosynthetic process"/>
    <property type="evidence" value="ECO:0007669"/>
    <property type="project" value="UniProtKB-KW"/>
</dbReference>
<keyword evidence="11" id="KW-0479">Metal-binding</keyword>
<feature type="binding site" evidence="11">
    <location>
        <position position="144"/>
    </location>
    <ligand>
        <name>substrate</name>
    </ligand>
</feature>
<feature type="binding site" evidence="11">
    <location>
        <position position="23"/>
    </location>
    <ligand>
        <name>Mg(2+)</name>
        <dbReference type="ChEBI" id="CHEBI:18420"/>
    </ligand>
</feature>
<evidence type="ECO:0000256" key="1">
    <source>
        <dbReference type="ARBA" id="ARBA00004842"/>
    </source>
</evidence>
<dbReference type="PANTHER" id="PTHR21087:SF16">
    <property type="entry name" value="SHIKIMATE KINASE 1, CHLOROPLASTIC"/>
    <property type="match status" value="1"/>
</dbReference>
<dbReference type="GO" id="GO:0004765">
    <property type="term" value="F:shikimate kinase activity"/>
    <property type="evidence" value="ECO:0007669"/>
    <property type="project" value="UniProtKB-UniRule"/>
</dbReference>
<keyword evidence="7 11" id="KW-0418">Kinase</keyword>
<feature type="binding site" evidence="11">
    <location>
        <position position="65"/>
    </location>
    <ligand>
        <name>substrate</name>
    </ligand>
</feature>
<dbReference type="AlphaFoldDB" id="A0A2P7QPU9"/>
<keyword evidence="8 11" id="KW-0067">ATP-binding</keyword>
<dbReference type="EMBL" id="PXYI01000004">
    <property type="protein sequence ID" value="PSJ39995.1"/>
    <property type="molecule type" value="Genomic_DNA"/>
</dbReference>
<dbReference type="RefSeq" id="WP_106513627.1">
    <property type="nucleotide sequence ID" value="NZ_PXYI01000004.1"/>
</dbReference>
<evidence type="ECO:0000256" key="6">
    <source>
        <dbReference type="ARBA" id="ARBA00022741"/>
    </source>
</evidence>
<evidence type="ECO:0000256" key="7">
    <source>
        <dbReference type="ARBA" id="ARBA00022777"/>
    </source>
</evidence>
<dbReference type="NCBIfam" id="NF010552">
    <property type="entry name" value="PRK13946.1"/>
    <property type="match status" value="1"/>
</dbReference>
<evidence type="ECO:0000313" key="12">
    <source>
        <dbReference type="EMBL" id="PSJ39995.1"/>
    </source>
</evidence>
<organism evidence="12 13">
    <name type="scientific">Allosphingosinicella deserti</name>
    <dbReference type="NCBI Taxonomy" id="2116704"/>
    <lineage>
        <taxon>Bacteria</taxon>
        <taxon>Pseudomonadati</taxon>
        <taxon>Pseudomonadota</taxon>
        <taxon>Alphaproteobacteria</taxon>
        <taxon>Sphingomonadales</taxon>
        <taxon>Sphingomonadaceae</taxon>
        <taxon>Allosphingosinicella</taxon>
    </lineage>
</organism>
<dbReference type="HAMAP" id="MF_00109">
    <property type="entry name" value="Shikimate_kinase"/>
    <property type="match status" value="1"/>
</dbReference>
<dbReference type="OrthoDB" id="9800332at2"/>
<evidence type="ECO:0000256" key="9">
    <source>
        <dbReference type="ARBA" id="ARBA00023141"/>
    </source>
</evidence>
<evidence type="ECO:0000256" key="2">
    <source>
        <dbReference type="ARBA" id="ARBA00006997"/>
    </source>
</evidence>
<feature type="binding site" evidence="11">
    <location>
        <position position="87"/>
    </location>
    <ligand>
        <name>substrate</name>
    </ligand>
</feature>
<comment type="cofactor">
    <cofactor evidence="11">
        <name>Mg(2+)</name>
        <dbReference type="ChEBI" id="CHEBI:18420"/>
    </cofactor>
    <text evidence="11">Binds 1 Mg(2+) ion per subunit.</text>
</comment>